<keyword evidence="1" id="KW-0809">Transit peptide</keyword>
<dbReference type="Pfam" id="PF25455">
    <property type="entry name" value="Beta-barrel_CAF17_C"/>
    <property type="match status" value="1"/>
</dbReference>
<dbReference type="InterPro" id="IPR017703">
    <property type="entry name" value="YgfZ/GCV_T_CS"/>
</dbReference>
<evidence type="ECO:0000313" key="4">
    <source>
        <dbReference type="Proteomes" id="UP000613160"/>
    </source>
</evidence>
<dbReference type="AlphaFoldDB" id="A0A917D9H2"/>
<protein>
    <submittedName>
        <fullName evidence="3">Aminomethyltransferase</fullName>
    </submittedName>
</protein>
<dbReference type="RefSeq" id="WP_188850014.1">
    <property type="nucleotide sequence ID" value="NZ_BMJJ01000003.1"/>
</dbReference>
<dbReference type="Gene3D" id="3.30.1360.120">
    <property type="entry name" value="Probable tRNA modification gtpase trme, domain 1"/>
    <property type="match status" value="2"/>
</dbReference>
<dbReference type="InterPro" id="IPR045179">
    <property type="entry name" value="YgfZ/GcvT"/>
</dbReference>
<dbReference type="EMBL" id="BMJJ01000003">
    <property type="protein sequence ID" value="GGD13608.1"/>
    <property type="molecule type" value="Genomic_DNA"/>
</dbReference>
<evidence type="ECO:0000256" key="1">
    <source>
        <dbReference type="ARBA" id="ARBA00022946"/>
    </source>
</evidence>
<dbReference type="PIRSF" id="PIRSF006487">
    <property type="entry name" value="GcvT"/>
    <property type="match status" value="1"/>
</dbReference>
<evidence type="ECO:0000259" key="2">
    <source>
        <dbReference type="Pfam" id="PF25455"/>
    </source>
</evidence>
<dbReference type="Proteomes" id="UP000613160">
    <property type="component" value="Unassembled WGS sequence"/>
</dbReference>
<dbReference type="GO" id="GO:0016226">
    <property type="term" value="P:iron-sulfur cluster assembly"/>
    <property type="evidence" value="ECO:0007669"/>
    <property type="project" value="TreeGrafter"/>
</dbReference>
<dbReference type="SUPFAM" id="SSF103025">
    <property type="entry name" value="Folate-binding domain"/>
    <property type="match status" value="1"/>
</dbReference>
<reference evidence="3" key="2">
    <citation type="submission" date="2020-09" db="EMBL/GenBank/DDBJ databases">
        <authorList>
            <person name="Sun Q."/>
            <person name="Zhou Y."/>
        </authorList>
    </citation>
    <scope>NUCLEOTIDE SEQUENCE</scope>
    <source>
        <strain evidence="3">CGMCC 1.15493</strain>
    </source>
</reference>
<evidence type="ECO:0000313" key="3">
    <source>
        <dbReference type="EMBL" id="GGD13608.1"/>
    </source>
</evidence>
<name>A0A917D9H2_9HYPH</name>
<feature type="domain" description="CAF17 C-terminal" evidence="2">
    <location>
        <begin position="196"/>
        <end position="273"/>
    </location>
</feature>
<gene>
    <name evidence="3" type="ORF">GCM10011335_15500</name>
</gene>
<dbReference type="InterPro" id="IPR057460">
    <property type="entry name" value="CAF17_C"/>
</dbReference>
<comment type="caution">
    <text evidence="3">The sequence shown here is derived from an EMBL/GenBank/DDBJ whole genome shotgun (WGS) entry which is preliminary data.</text>
</comment>
<dbReference type="PANTHER" id="PTHR22602:SF0">
    <property type="entry name" value="TRANSFERASE CAF17, MITOCHONDRIAL-RELATED"/>
    <property type="match status" value="1"/>
</dbReference>
<keyword evidence="4" id="KW-1185">Reference proteome</keyword>
<dbReference type="NCBIfam" id="TIGR03317">
    <property type="entry name" value="ygfZ_signature"/>
    <property type="match status" value="1"/>
</dbReference>
<dbReference type="PANTHER" id="PTHR22602">
    <property type="entry name" value="TRANSFERASE CAF17, MITOCHONDRIAL-RELATED"/>
    <property type="match status" value="1"/>
</dbReference>
<organism evidence="3 4">
    <name type="scientific">Aureimonas glaciei</name>
    <dbReference type="NCBI Taxonomy" id="1776957"/>
    <lineage>
        <taxon>Bacteria</taxon>
        <taxon>Pseudomonadati</taxon>
        <taxon>Pseudomonadota</taxon>
        <taxon>Alphaproteobacteria</taxon>
        <taxon>Hyphomicrobiales</taxon>
        <taxon>Aurantimonadaceae</taxon>
        <taxon>Aureimonas</taxon>
    </lineage>
</organism>
<reference evidence="3" key="1">
    <citation type="journal article" date="2014" name="Int. J. Syst. Evol. Microbiol.">
        <title>Complete genome sequence of Corynebacterium casei LMG S-19264T (=DSM 44701T), isolated from a smear-ripened cheese.</title>
        <authorList>
            <consortium name="US DOE Joint Genome Institute (JGI-PGF)"/>
            <person name="Walter F."/>
            <person name="Albersmeier A."/>
            <person name="Kalinowski J."/>
            <person name="Ruckert C."/>
        </authorList>
    </citation>
    <scope>NUCLEOTIDE SEQUENCE</scope>
    <source>
        <strain evidence="3">CGMCC 1.15493</strain>
    </source>
</reference>
<sequence length="289" mass="30457">MPYARLQDRTVLDLTGEAAEPFLQNLVTSDLDLLGPGEVRPSALLTPQGKILFDFLVGRIEGGLRLDVAAAARDALVKRLTLYRLRAKVAFEAADLPVFAVWDAPAVGVSVDRRFASGTVGRTYGEAPAGLEEVAPTHFEALRLRAGVAEAESEFPGSEMFPHDVLLDQNGGVSFKKGCYIGQEVVSRMQHRGTARRRLMLVQAEGHLTPGAVILAAERPIGTVLSAVAGEGGDGGEGIGLLRIDKLAAALANDLVLSADGVPVDISIPAWAGYDLPMPAAALLDGDEA</sequence>
<accession>A0A917D9H2</accession>
<dbReference type="InterPro" id="IPR027266">
    <property type="entry name" value="TrmE/GcvT-like"/>
</dbReference>
<proteinExistence type="predicted"/>